<keyword evidence="5 9" id="KW-0653">Protein transport</keyword>
<dbReference type="GO" id="GO:0015450">
    <property type="term" value="F:protein-transporting ATPase activity"/>
    <property type="evidence" value="ECO:0007669"/>
    <property type="project" value="UniProtKB-UniRule"/>
</dbReference>
<proteinExistence type="inferred from homology"/>
<reference evidence="10" key="1">
    <citation type="submission" date="2019-11" db="EMBL/GenBank/DDBJ databases">
        <authorList>
            <person name="Feng L."/>
        </authorList>
    </citation>
    <scope>NUCLEOTIDE SEQUENCE</scope>
    <source>
        <strain evidence="10">AundefinedLFYP135</strain>
    </source>
</reference>
<keyword evidence="9" id="KW-1003">Cell membrane</keyword>
<evidence type="ECO:0000256" key="7">
    <source>
        <dbReference type="ARBA" id="ARBA00023010"/>
    </source>
</evidence>
<dbReference type="EMBL" id="CACRSL010000003">
    <property type="protein sequence ID" value="VYS73726.1"/>
    <property type="molecule type" value="Genomic_DNA"/>
</dbReference>
<dbReference type="GO" id="GO:0009306">
    <property type="term" value="P:protein secretion"/>
    <property type="evidence" value="ECO:0007669"/>
    <property type="project" value="UniProtKB-UniRule"/>
</dbReference>
<comment type="subcellular location">
    <subcellularLocation>
        <location evidence="9">Cell membrane</location>
        <topology evidence="9">Multi-pass membrane protein</topology>
    </subcellularLocation>
    <subcellularLocation>
        <location evidence="1">Membrane</location>
        <topology evidence="1">Multi-pass membrane protein</topology>
    </subcellularLocation>
</comment>
<evidence type="ECO:0000256" key="6">
    <source>
        <dbReference type="ARBA" id="ARBA00022989"/>
    </source>
</evidence>
<dbReference type="AlphaFoldDB" id="A0A6N2QZ24"/>
<dbReference type="InterPro" id="IPR004692">
    <property type="entry name" value="SecG"/>
</dbReference>
<keyword evidence="7 9" id="KW-0811">Translocation</keyword>
<dbReference type="NCBIfam" id="TIGR00810">
    <property type="entry name" value="secG"/>
    <property type="match status" value="1"/>
</dbReference>
<evidence type="ECO:0000313" key="10">
    <source>
        <dbReference type="EMBL" id="VYS73726.1"/>
    </source>
</evidence>
<sequence length="84" mass="8886">MNTFQIAGGVLLLVISVIIIVSVLMQDQPRAGLGSLAGDSTGDTFMDRNKNRTNAAALSRITKYCGFAFFAVALAIMAVSVYAK</sequence>
<gene>
    <name evidence="10" type="ORF">AULFYP135_00100</name>
</gene>
<evidence type="ECO:0000256" key="2">
    <source>
        <dbReference type="ARBA" id="ARBA00008445"/>
    </source>
</evidence>
<evidence type="ECO:0000256" key="3">
    <source>
        <dbReference type="ARBA" id="ARBA00022448"/>
    </source>
</evidence>
<organism evidence="10">
    <name type="scientific">uncultured Anaerotruncus sp</name>
    <dbReference type="NCBI Taxonomy" id="905011"/>
    <lineage>
        <taxon>Bacteria</taxon>
        <taxon>Bacillati</taxon>
        <taxon>Bacillota</taxon>
        <taxon>Clostridia</taxon>
        <taxon>Eubacteriales</taxon>
        <taxon>Oscillospiraceae</taxon>
        <taxon>Anaerotruncus</taxon>
        <taxon>environmental samples</taxon>
    </lineage>
</organism>
<feature type="transmembrane region" description="Helical" evidence="9">
    <location>
        <begin position="6"/>
        <end position="25"/>
    </location>
</feature>
<evidence type="ECO:0000256" key="8">
    <source>
        <dbReference type="ARBA" id="ARBA00023136"/>
    </source>
</evidence>
<evidence type="ECO:0000256" key="1">
    <source>
        <dbReference type="ARBA" id="ARBA00004141"/>
    </source>
</evidence>
<keyword evidence="8 9" id="KW-0472">Membrane</keyword>
<accession>A0A6N2QZ24</accession>
<dbReference type="GO" id="GO:0005886">
    <property type="term" value="C:plasma membrane"/>
    <property type="evidence" value="ECO:0007669"/>
    <property type="project" value="UniProtKB-SubCell"/>
</dbReference>
<comment type="function">
    <text evidence="9">Involved in protein export. Participates in an early event of protein translocation.</text>
</comment>
<evidence type="ECO:0000256" key="4">
    <source>
        <dbReference type="ARBA" id="ARBA00022692"/>
    </source>
</evidence>
<keyword evidence="3 9" id="KW-0813">Transport</keyword>
<keyword evidence="6 9" id="KW-1133">Transmembrane helix</keyword>
<comment type="similarity">
    <text evidence="2 9">Belongs to the SecG family.</text>
</comment>
<name>A0A6N2QZ24_9FIRM</name>
<evidence type="ECO:0000256" key="5">
    <source>
        <dbReference type="ARBA" id="ARBA00022927"/>
    </source>
</evidence>
<evidence type="ECO:0000256" key="9">
    <source>
        <dbReference type="RuleBase" id="RU365087"/>
    </source>
</evidence>
<keyword evidence="4 9" id="KW-0812">Transmembrane</keyword>
<feature type="transmembrane region" description="Helical" evidence="9">
    <location>
        <begin position="64"/>
        <end position="83"/>
    </location>
</feature>
<protein>
    <recommendedName>
        <fullName evidence="9">Protein-export membrane protein SecG</fullName>
    </recommendedName>
</protein>
<dbReference type="Pfam" id="PF03840">
    <property type="entry name" value="SecG"/>
    <property type="match status" value="1"/>
</dbReference>